<evidence type="ECO:0000313" key="5">
    <source>
        <dbReference type="Proteomes" id="UP000028981"/>
    </source>
</evidence>
<evidence type="ECO:0000256" key="2">
    <source>
        <dbReference type="ARBA" id="ARBA00023027"/>
    </source>
</evidence>
<dbReference type="GO" id="GO:0016491">
    <property type="term" value="F:oxidoreductase activity"/>
    <property type="evidence" value="ECO:0007669"/>
    <property type="project" value="UniProtKB-KW"/>
</dbReference>
<keyword evidence="1" id="KW-0560">Oxidoreductase</keyword>
<dbReference type="PANTHER" id="PTHR43333">
    <property type="entry name" value="2-HACID_DH_C DOMAIN-CONTAINING PROTEIN"/>
    <property type="match status" value="1"/>
</dbReference>
<keyword evidence="2" id="KW-0520">NAD</keyword>
<proteinExistence type="predicted"/>
<dbReference type="EMBL" id="JQGC01000007">
    <property type="protein sequence ID" value="KFL31170.1"/>
    <property type="molecule type" value="Genomic_DNA"/>
</dbReference>
<evidence type="ECO:0000259" key="3">
    <source>
        <dbReference type="Pfam" id="PF02826"/>
    </source>
</evidence>
<dbReference type="InterPro" id="IPR006140">
    <property type="entry name" value="D-isomer_DH_NAD-bd"/>
</dbReference>
<comment type="caution">
    <text evidence="4">The sequence shown here is derived from an EMBL/GenBank/DDBJ whole genome shotgun (WGS) entry which is preliminary data.</text>
</comment>
<dbReference type="Gene3D" id="3.40.50.720">
    <property type="entry name" value="NAD(P)-binding Rossmann-like Domain"/>
    <property type="match status" value="2"/>
</dbReference>
<name>A0A087M2R7_9HYPH</name>
<gene>
    <name evidence="4" type="ORF">JP75_09740</name>
</gene>
<evidence type="ECO:0000256" key="1">
    <source>
        <dbReference type="ARBA" id="ARBA00023002"/>
    </source>
</evidence>
<dbReference type="InterPro" id="IPR036291">
    <property type="entry name" value="NAD(P)-bd_dom_sf"/>
</dbReference>
<dbReference type="Proteomes" id="UP000028981">
    <property type="component" value="Unassembled WGS sequence"/>
</dbReference>
<keyword evidence="5" id="KW-1185">Reference proteome</keyword>
<feature type="domain" description="D-isomer specific 2-hydroxyacid dehydrogenase NAD-binding" evidence="3">
    <location>
        <begin position="93"/>
        <end position="266"/>
    </location>
</feature>
<dbReference type="CDD" id="cd05300">
    <property type="entry name" value="2-Hacid_dh_1"/>
    <property type="match status" value="1"/>
</dbReference>
<dbReference type="SUPFAM" id="SSF52283">
    <property type="entry name" value="Formate/glycerate dehydrogenase catalytic domain-like"/>
    <property type="match status" value="1"/>
</dbReference>
<dbReference type="SUPFAM" id="SSF51735">
    <property type="entry name" value="NAD(P)-binding Rossmann-fold domains"/>
    <property type="match status" value="1"/>
</dbReference>
<dbReference type="AlphaFoldDB" id="A0A087M2R7"/>
<reference evidence="4 5" key="1">
    <citation type="submission" date="2014-08" db="EMBL/GenBank/DDBJ databases">
        <authorList>
            <person name="Hassan Y.I."/>
            <person name="Lepp D."/>
            <person name="Zhou T."/>
        </authorList>
    </citation>
    <scope>NUCLEOTIDE SEQUENCE [LARGE SCALE GENOMIC DNA]</scope>
    <source>
        <strain evidence="4 5">IFO13584</strain>
    </source>
</reference>
<protein>
    <submittedName>
        <fullName evidence="4">2-hydroxyacid dehydrogenase</fullName>
    </submittedName>
</protein>
<accession>A0A087M2R7</accession>
<dbReference type="GO" id="GO:0051287">
    <property type="term" value="F:NAD binding"/>
    <property type="evidence" value="ECO:0007669"/>
    <property type="project" value="InterPro"/>
</dbReference>
<sequence length="303" mass="33127">MDEARLGEVAEAMPDAKVKRAGSLAELAALASEAEVIGGQVSADLLAKAVKLRWVHSWAAGPDAQLYPEFVDHRALLTSSAGNGAIPLAEHAMMLMMLLNRDAGRWFEAQRERRWARHTHGELNGQTLGIIGAGHSGTDLALKAKAFHMRVIGLRRRNLPAENYDEFYPQDRLPDFLGQCDHVVITAPLTDDTRGLIDAEAIAAMKPSAFIICFSRGGIIDDNALIVALRERRIAGAGLDAHGVEPLPPDSEFWTLPNAIVTPHNGATTPGTRERGFQIFLENLRRYSADQHMINLVDKQAGY</sequence>
<dbReference type="PANTHER" id="PTHR43333:SF1">
    <property type="entry name" value="D-ISOMER SPECIFIC 2-HYDROXYACID DEHYDROGENASE NAD-BINDING DOMAIN-CONTAINING PROTEIN"/>
    <property type="match status" value="1"/>
</dbReference>
<evidence type="ECO:0000313" key="4">
    <source>
        <dbReference type="EMBL" id="KFL31170.1"/>
    </source>
</evidence>
<dbReference type="Pfam" id="PF02826">
    <property type="entry name" value="2-Hacid_dh_C"/>
    <property type="match status" value="1"/>
</dbReference>
<dbReference type="STRING" id="46914.JP75_09740"/>
<organism evidence="4 5">
    <name type="scientific">Devosia riboflavina</name>
    <dbReference type="NCBI Taxonomy" id="46914"/>
    <lineage>
        <taxon>Bacteria</taxon>
        <taxon>Pseudomonadati</taxon>
        <taxon>Pseudomonadota</taxon>
        <taxon>Alphaproteobacteria</taxon>
        <taxon>Hyphomicrobiales</taxon>
        <taxon>Devosiaceae</taxon>
        <taxon>Devosia</taxon>
    </lineage>
</organism>